<dbReference type="Proteomes" id="UP000664628">
    <property type="component" value="Unassembled WGS sequence"/>
</dbReference>
<evidence type="ECO:0000256" key="1">
    <source>
        <dbReference type="SAM" id="MobiDB-lite"/>
    </source>
</evidence>
<evidence type="ECO:0000313" key="2">
    <source>
        <dbReference type="EMBL" id="MBO0951830.1"/>
    </source>
</evidence>
<dbReference type="EMBL" id="JAFMYW010000009">
    <property type="protein sequence ID" value="MBO0951830.1"/>
    <property type="molecule type" value="Genomic_DNA"/>
</dbReference>
<accession>A0ABS3JPA8</accession>
<feature type="region of interest" description="Disordered" evidence="1">
    <location>
        <begin position="713"/>
        <end position="760"/>
    </location>
</feature>
<feature type="compositionally biased region" description="Basic and acidic residues" evidence="1">
    <location>
        <begin position="715"/>
        <end position="760"/>
    </location>
</feature>
<protein>
    <submittedName>
        <fullName evidence="2">Uncharacterized protein</fullName>
    </submittedName>
</protein>
<organism evidence="2 3">
    <name type="scientific">Fibrella forsythiae</name>
    <dbReference type="NCBI Taxonomy" id="2817061"/>
    <lineage>
        <taxon>Bacteria</taxon>
        <taxon>Pseudomonadati</taxon>
        <taxon>Bacteroidota</taxon>
        <taxon>Cytophagia</taxon>
        <taxon>Cytophagales</taxon>
        <taxon>Spirosomataceae</taxon>
        <taxon>Fibrella</taxon>
    </lineage>
</organism>
<gene>
    <name evidence="2" type="ORF">J2I46_24820</name>
</gene>
<reference evidence="2 3" key="1">
    <citation type="submission" date="2021-03" db="EMBL/GenBank/DDBJ databases">
        <title>Fibrella sp. HMF5405 genome sequencing and assembly.</title>
        <authorList>
            <person name="Kang H."/>
            <person name="Kim H."/>
            <person name="Bae S."/>
            <person name="Joh K."/>
        </authorList>
    </citation>
    <scope>NUCLEOTIDE SEQUENCE [LARGE SCALE GENOMIC DNA]</scope>
    <source>
        <strain evidence="2 3">HMF5405</strain>
    </source>
</reference>
<proteinExistence type="predicted"/>
<comment type="caution">
    <text evidence="2">The sequence shown here is derived from an EMBL/GenBank/DDBJ whole genome shotgun (WGS) entry which is preliminary data.</text>
</comment>
<name>A0ABS3JPA8_9BACT</name>
<keyword evidence="3" id="KW-1185">Reference proteome</keyword>
<sequence>MHSSTNQLVRWGFYALLSSTLFGSLQSCTTTKAVYTNPQTASEHGVEVIRATARNRLQQTGFAKAAPYIFTGIGGGYGAVSGIEVEDKTTGKKENSKAVGALLGALGGGLLGYCITAWSDVDGADNDRNYIDKPVANTNQFSWLAALNRGRSNKLALLNGMSNDGYVTLVKATDYWLYVIADQHAYAPFLVLNETHQAFLNNNSPKTATTSQLQQLVAKRLPGYRFVSQQKDNSSLLIREDAQPSQITCTNRQLLDGFVLAFPNADPAPMFDRSIPKLTDSDLAYSLERYETNRPVYALIALPYIQRASSFTDALSRYRSLKNPPDNLVAPVLAEKVNSVQSASVFLRTFPDNTQLHNSLFDRLYTLIDRRELPDLIRLLPNATSQKAARQRYVVTATHLPELIEAIDRYPDPAYARTAQITTSVEKARVFDDWLQQQGRELLGTAKTTTLRTELQTAVFGQLVDQASTDRISLQNTKTRIGETTWLVAEARSQLDQKIDKYESAFRWHEAMTDARQTLGEAAPFAMAMAAPNHELTLALKPELERLTQKFITIEEDAIWTAMGNRSLLDGLAESADGVKNGGSRNIFVMGFLKNTLAFPITVEVRSTLNYFNTKRLSFMSSTSAKTWAETYYVQVPAESRVPFMVIYKDFRTGGTVGKGLFSAGDQSYLNEKQPYSLSFRYFDGPITPDVKARQQKLIETVVKNKGNVEINDSAEQKAERDRERITAKAQRDRERQEDDARTEQERQEEARKKADRAFDEDTRAYESDVNDCMVRYAKKLSEVTTQNERDPIDQILGLNNIRTYYRDPSFWGTNLYIVEDDKGIWKTNYKQGEFVSKDAALRAACETYFKKPTR</sequence>
<evidence type="ECO:0000313" key="3">
    <source>
        <dbReference type="Proteomes" id="UP000664628"/>
    </source>
</evidence>
<dbReference type="RefSeq" id="WP_207331787.1">
    <property type="nucleotide sequence ID" value="NZ_JAFMYW010000009.1"/>
</dbReference>